<reference evidence="3" key="1">
    <citation type="submission" date="2016-05" db="EMBL/GenBank/DDBJ databases">
        <authorList>
            <person name="Naeem Raeece"/>
        </authorList>
    </citation>
    <scope>NUCLEOTIDE SEQUENCE [LARGE SCALE GENOMIC DNA]</scope>
</reference>
<keyword evidence="3" id="KW-1185">Reference proteome</keyword>
<feature type="compositionally biased region" description="Basic and acidic residues" evidence="1">
    <location>
        <begin position="39"/>
        <end position="54"/>
    </location>
</feature>
<evidence type="ECO:0000256" key="1">
    <source>
        <dbReference type="SAM" id="MobiDB-lite"/>
    </source>
</evidence>
<protein>
    <submittedName>
        <fullName evidence="2">Uncharacterized protein</fullName>
    </submittedName>
</protein>
<dbReference type="EMBL" id="FLRD01000070">
    <property type="protein sequence ID" value="SBT34477.1"/>
    <property type="molecule type" value="Genomic_DNA"/>
</dbReference>
<proteinExistence type="predicted"/>
<dbReference type="AlphaFoldDB" id="A0A1A8YSR4"/>
<evidence type="ECO:0000313" key="3">
    <source>
        <dbReference type="Proteomes" id="UP000078555"/>
    </source>
</evidence>
<gene>
    <name evidence="2" type="ORF">POVWA1_022550</name>
</gene>
<feature type="region of interest" description="Disordered" evidence="1">
    <location>
        <begin position="1"/>
        <end position="54"/>
    </location>
</feature>
<sequence length="278" mass="32034">MGGNLCAFQRKKYDQTRNTSIPNSFEKKLNAQPKKVHRKSPDERKKVKNERGIKEKEKERNYMVVLSNNKDDTHVTELERFTSDSSATLALGVKASNLVENITHERNKFEVSYSDVSKMEHARKRSKSCPNFLVNKNRIIITKAASFNDIFLKNVNIGNTPIFIFSNELYKQRKKTERESNIDLSHETLSCSGDIYSEDNVGTSDETITTEELSVRRHETREVPQISRERSVVGEPRKYIKVAKSLALSRDTIYEKGKLPPVKCNSSYFNERGVIIYF</sequence>
<organism evidence="2 3">
    <name type="scientific">Plasmodium ovale wallikeri</name>
    <dbReference type="NCBI Taxonomy" id="864142"/>
    <lineage>
        <taxon>Eukaryota</taxon>
        <taxon>Sar</taxon>
        <taxon>Alveolata</taxon>
        <taxon>Apicomplexa</taxon>
        <taxon>Aconoidasida</taxon>
        <taxon>Haemosporida</taxon>
        <taxon>Plasmodiidae</taxon>
        <taxon>Plasmodium</taxon>
        <taxon>Plasmodium (Plasmodium)</taxon>
    </lineage>
</organism>
<dbReference type="Proteomes" id="UP000078555">
    <property type="component" value="Unassembled WGS sequence"/>
</dbReference>
<accession>A0A1A8YSR4</accession>
<name>A0A1A8YSR4_PLAOA</name>
<evidence type="ECO:0000313" key="2">
    <source>
        <dbReference type="EMBL" id="SBT34477.1"/>
    </source>
</evidence>